<feature type="chain" id="PRO_5039326178" evidence="1">
    <location>
        <begin position="27"/>
        <end position="148"/>
    </location>
</feature>
<reference evidence="2" key="1">
    <citation type="journal article" date="2021" name="PeerJ">
        <title>Extensive microbial diversity within the chicken gut microbiome revealed by metagenomics and culture.</title>
        <authorList>
            <person name="Gilroy R."/>
            <person name="Ravi A."/>
            <person name="Getino M."/>
            <person name="Pursley I."/>
            <person name="Horton D.L."/>
            <person name="Alikhan N.F."/>
            <person name="Baker D."/>
            <person name="Gharbi K."/>
            <person name="Hall N."/>
            <person name="Watson M."/>
            <person name="Adriaenssens E.M."/>
            <person name="Foster-Nyarko E."/>
            <person name="Jarju S."/>
            <person name="Secka A."/>
            <person name="Antonio M."/>
            <person name="Oren A."/>
            <person name="Chaudhuri R.R."/>
            <person name="La Ragione R."/>
            <person name="Hildebrand F."/>
            <person name="Pallen M.J."/>
        </authorList>
    </citation>
    <scope>NUCLEOTIDE SEQUENCE</scope>
    <source>
        <strain evidence="2">G3-2149</strain>
    </source>
</reference>
<protein>
    <submittedName>
        <fullName evidence="2">Uncharacterized protein</fullName>
    </submittedName>
</protein>
<comment type="caution">
    <text evidence="2">The sequence shown here is derived from an EMBL/GenBank/DDBJ whole genome shotgun (WGS) entry which is preliminary data.</text>
</comment>
<dbReference type="AlphaFoldDB" id="A0A9E2L594"/>
<organism evidence="2 3">
    <name type="scientific">Candidatus Paraprevotella stercoravium</name>
    <dbReference type="NCBI Taxonomy" id="2838725"/>
    <lineage>
        <taxon>Bacteria</taxon>
        <taxon>Pseudomonadati</taxon>
        <taxon>Bacteroidota</taxon>
        <taxon>Bacteroidia</taxon>
        <taxon>Bacteroidales</taxon>
        <taxon>Prevotellaceae</taxon>
        <taxon>Paraprevotella</taxon>
    </lineage>
</organism>
<dbReference type="EMBL" id="JAHLFU010000096">
    <property type="protein sequence ID" value="MBU3853167.1"/>
    <property type="molecule type" value="Genomic_DNA"/>
</dbReference>
<evidence type="ECO:0000313" key="3">
    <source>
        <dbReference type="Proteomes" id="UP000823865"/>
    </source>
</evidence>
<gene>
    <name evidence="2" type="ORF">H9789_05015</name>
</gene>
<name>A0A9E2L594_9BACT</name>
<accession>A0A9E2L594</accession>
<feature type="signal peptide" evidence="1">
    <location>
        <begin position="1"/>
        <end position="26"/>
    </location>
</feature>
<sequence length="148" mass="15969">MRKLNHIFLACCLLLAGMATSISMQAQDKTPITVDGCRPLLAPDCVIDDIVEEVEVIGVPEHIDYTNVLDVDLENSTKIPIAVADAGVLYDPIISIRDINHKYKGGQAAGFVVGSGFQLLGAEVLKSMFIVLYNDNELVKAIPVNDGN</sequence>
<reference evidence="2" key="2">
    <citation type="submission" date="2021-04" db="EMBL/GenBank/DDBJ databases">
        <authorList>
            <person name="Gilroy R."/>
        </authorList>
    </citation>
    <scope>NUCLEOTIDE SEQUENCE</scope>
    <source>
        <strain evidence="2">G3-2149</strain>
    </source>
</reference>
<proteinExistence type="predicted"/>
<evidence type="ECO:0000256" key="1">
    <source>
        <dbReference type="SAM" id="SignalP"/>
    </source>
</evidence>
<feature type="non-terminal residue" evidence="2">
    <location>
        <position position="148"/>
    </location>
</feature>
<dbReference type="Proteomes" id="UP000823865">
    <property type="component" value="Unassembled WGS sequence"/>
</dbReference>
<keyword evidence="1" id="KW-0732">Signal</keyword>
<evidence type="ECO:0000313" key="2">
    <source>
        <dbReference type="EMBL" id="MBU3853167.1"/>
    </source>
</evidence>